<evidence type="ECO:0000256" key="8">
    <source>
        <dbReference type="ARBA" id="ARBA00022777"/>
    </source>
</evidence>
<dbReference type="CDD" id="cd00082">
    <property type="entry name" value="HisKA"/>
    <property type="match status" value="1"/>
</dbReference>
<dbReference type="PROSITE" id="PS50109">
    <property type="entry name" value="HIS_KIN"/>
    <property type="match status" value="1"/>
</dbReference>
<dbReference type="InterPro" id="IPR003594">
    <property type="entry name" value="HATPase_dom"/>
</dbReference>
<feature type="domain" description="Histidine kinase" evidence="11">
    <location>
        <begin position="275"/>
        <end position="478"/>
    </location>
</feature>
<evidence type="ECO:0000256" key="4">
    <source>
        <dbReference type="ARBA" id="ARBA00022475"/>
    </source>
</evidence>
<accession>A0A7X4GDK2</accession>
<evidence type="ECO:0000313" key="14">
    <source>
        <dbReference type="Proteomes" id="UP000465810"/>
    </source>
</evidence>
<evidence type="ECO:0000313" key="13">
    <source>
        <dbReference type="EMBL" id="MYL96286.1"/>
    </source>
</evidence>
<dbReference type="Proteomes" id="UP000465810">
    <property type="component" value="Unassembled WGS sequence"/>
</dbReference>
<dbReference type="PROSITE" id="PS50885">
    <property type="entry name" value="HAMP"/>
    <property type="match status" value="1"/>
</dbReference>
<dbReference type="InterPro" id="IPR036097">
    <property type="entry name" value="HisK_dim/P_sf"/>
</dbReference>
<dbReference type="Gene3D" id="1.10.287.130">
    <property type="match status" value="1"/>
</dbReference>
<protein>
    <recommendedName>
        <fullName evidence="3">histidine kinase</fullName>
        <ecNumber evidence="3">2.7.13.3</ecNumber>
    </recommendedName>
</protein>
<comment type="caution">
    <text evidence="13">The sequence shown here is derived from an EMBL/GenBank/DDBJ whole genome shotgun (WGS) entry which is preliminary data.</text>
</comment>
<evidence type="ECO:0000259" key="12">
    <source>
        <dbReference type="PROSITE" id="PS50885"/>
    </source>
</evidence>
<dbReference type="InterPro" id="IPR050980">
    <property type="entry name" value="2C_sensor_his_kinase"/>
</dbReference>
<sequence>MKFPSPALPRPKSLMGQMLMAVAAALLLVQGIGALLVFRAQRESFEVGMANAAAFRLVAETRGPGALERMRRGDRPAFGGAQPRGFPVEFATASPARPGEDRDARAEARIARILDDQELQASEVVVLHRTVRGDAAARRTLERRAARRHMDEAKLAGLMDDNLLVVAIRQPARANWMVARIRSPRVVNLLLVPLLAQTLVIYLVLVGAVALILRRITRPLAALTRRVEQFAYAPGSAGQLEPSGPDDMQRLIVAHNAMEARIVAMLDEKDVMLGAIGHDLKTPLAALRVRIESVENDAERGRMAGTIEDIVRTLDDILSLARVGRPSDPRERTELSALVASVVEEYEDMGDPVELGDTQRIVLEARSTWLRRALRNLIGNALRYGERARVTLSREGGSAVIRIEDDGPGIPEAEIEGMMNPFVRGDPSRNSATGGAGLGLALARAIADQHGGALVLANRLSPAGKVEGLTARLEIPAA</sequence>
<comment type="catalytic activity">
    <reaction evidence="1">
        <text>ATP + protein L-histidine = ADP + protein N-phospho-L-histidine.</text>
        <dbReference type="EC" id="2.7.13.3"/>
    </reaction>
</comment>
<keyword evidence="4" id="KW-1003">Cell membrane</keyword>
<keyword evidence="7" id="KW-0547">Nucleotide-binding</keyword>
<dbReference type="SMART" id="SM00387">
    <property type="entry name" value="HATPase_c"/>
    <property type="match status" value="1"/>
</dbReference>
<feature type="transmembrane region" description="Helical" evidence="10">
    <location>
        <begin position="190"/>
        <end position="213"/>
    </location>
</feature>
<evidence type="ECO:0000256" key="6">
    <source>
        <dbReference type="ARBA" id="ARBA00022679"/>
    </source>
</evidence>
<dbReference type="GO" id="GO:0000155">
    <property type="term" value="F:phosphorelay sensor kinase activity"/>
    <property type="evidence" value="ECO:0007669"/>
    <property type="project" value="InterPro"/>
</dbReference>
<evidence type="ECO:0000256" key="3">
    <source>
        <dbReference type="ARBA" id="ARBA00012438"/>
    </source>
</evidence>
<comment type="subcellular location">
    <subcellularLocation>
        <location evidence="2">Cell membrane</location>
        <topology evidence="2">Multi-pass membrane protein</topology>
    </subcellularLocation>
</comment>
<dbReference type="GO" id="GO:0005524">
    <property type="term" value="F:ATP binding"/>
    <property type="evidence" value="ECO:0007669"/>
    <property type="project" value="UniProtKB-KW"/>
</dbReference>
<dbReference type="InterPro" id="IPR003661">
    <property type="entry name" value="HisK_dim/P_dom"/>
</dbReference>
<keyword evidence="10" id="KW-1133">Transmembrane helix</keyword>
<dbReference type="InterPro" id="IPR005467">
    <property type="entry name" value="His_kinase_dom"/>
</dbReference>
<keyword evidence="10" id="KW-0472">Membrane</keyword>
<dbReference type="InterPro" id="IPR004358">
    <property type="entry name" value="Sig_transdc_His_kin-like_C"/>
</dbReference>
<dbReference type="SUPFAM" id="SSF47384">
    <property type="entry name" value="Homodimeric domain of signal transducing histidine kinase"/>
    <property type="match status" value="1"/>
</dbReference>
<gene>
    <name evidence="13" type="ORF">GR702_00670</name>
</gene>
<dbReference type="SUPFAM" id="SSF55874">
    <property type="entry name" value="ATPase domain of HSP90 chaperone/DNA topoisomerase II/histidine kinase"/>
    <property type="match status" value="1"/>
</dbReference>
<keyword evidence="5" id="KW-0597">Phosphoprotein</keyword>
<dbReference type="InterPro" id="IPR036890">
    <property type="entry name" value="HATPase_C_sf"/>
</dbReference>
<dbReference type="AlphaFoldDB" id="A0A7X4GDK2"/>
<organism evidence="13 14">
    <name type="scientific">Novosphingobium silvae</name>
    <dbReference type="NCBI Taxonomy" id="2692619"/>
    <lineage>
        <taxon>Bacteria</taxon>
        <taxon>Pseudomonadati</taxon>
        <taxon>Pseudomonadota</taxon>
        <taxon>Alphaproteobacteria</taxon>
        <taxon>Sphingomonadales</taxon>
        <taxon>Sphingomonadaceae</taxon>
        <taxon>Novosphingobium</taxon>
    </lineage>
</organism>
<dbReference type="InterPro" id="IPR003660">
    <property type="entry name" value="HAMP_dom"/>
</dbReference>
<reference evidence="13 14" key="1">
    <citation type="submission" date="2019-12" db="EMBL/GenBank/DDBJ databases">
        <authorList>
            <person name="Feng G."/>
            <person name="Zhu H."/>
        </authorList>
    </citation>
    <scope>NUCLEOTIDE SEQUENCE [LARGE SCALE GENOMIC DNA]</scope>
    <source>
        <strain evidence="13 14">FGD1</strain>
    </source>
</reference>
<dbReference type="PANTHER" id="PTHR44936:SF10">
    <property type="entry name" value="SENSOR PROTEIN RSTB"/>
    <property type="match status" value="1"/>
</dbReference>
<evidence type="ECO:0000256" key="10">
    <source>
        <dbReference type="SAM" id="Phobius"/>
    </source>
</evidence>
<evidence type="ECO:0000256" key="9">
    <source>
        <dbReference type="ARBA" id="ARBA00022840"/>
    </source>
</evidence>
<evidence type="ECO:0000259" key="11">
    <source>
        <dbReference type="PROSITE" id="PS50109"/>
    </source>
</evidence>
<keyword evidence="10" id="KW-0812">Transmembrane</keyword>
<dbReference type="RefSeq" id="WP_160984025.1">
    <property type="nucleotide sequence ID" value="NZ_WVTD01000001.1"/>
</dbReference>
<evidence type="ECO:0000256" key="5">
    <source>
        <dbReference type="ARBA" id="ARBA00022553"/>
    </source>
</evidence>
<dbReference type="PRINTS" id="PR00344">
    <property type="entry name" value="BCTRLSENSOR"/>
</dbReference>
<keyword evidence="6" id="KW-0808">Transferase</keyword>
<keyword evidence="8 13" id="KW-0418">Kinase</keyword>
<dbReference type="Gene3D" id="3.30.565.10">
    <property type="entry name" value="Histidine kinase-like ATPase, C-terminal domain"/>
    <property type="match status" value="1"/>
</dbReference>
<dbReference type="GO" id="GO:0005886">
    <property type="term" value="C:plasma membrane"/>
    <property type="evidence" value="ECO:0007669"/>
    <property type="project" value="UniProtKB-SubCell"/>
</dbReference>
<dbReference type="SMART" id="SM00304">
    <property type="entry name" value="HAMP"/>
    <property type="match status" value="1"/>
</dbReference>
<evidence type="ECO:0000256" key="2">
    <source>
        <dbReference type="ARBA" id="ARBA00004651"/>
    </source>
</evidence>
<evidence type="ECO:0000256" key="7">
    <source>
        <dbReference type="ARBA" id="ARBA00022741"/>
    </source>
</evidence>
<evidence type="ECO:0000256" key="1">
    <source>
        <dbReference type="ARBA" id="ARBA00000085"/>
    </source>
</evidence>
<dbReference type="PANTHER" id="PTHR44936">
    <property type="entry name" value="SENSOR PROTEIN CREC"/>
    <property type="match status" value="1"/>
</dbReference>
<dbReference type="EC" id="2.7.13.3" evidence="3"/>
<keyword evidence="9" id="KW-0067">ATP-binding</keyword>
<feature type="domain" description="HAMP" evidence="12">
    <location>
        <begin position="214"/>
        <end position="267"/>
    </location>
</feature>
<name>A0A7X4GDK2_9SPHN</name>
<dbReference type="EMBL" id="WVTD01000001">
    <property type="protein sequence ID" value="MYL96286.1"/>
    <property type="molecule type" value="Genomic_DNA"/>
</dbReference>
<proteinExistence type="predicted"/>
<dbReference type="SMART" id="SM00388">
    <property type="entry name" value="HisKA"/>
    <property type="match status" value="1"/>
</dbReference>
<keyword evidence="14" id="KW-1185">Reference proteome</keyword>
<dbReference type="Pfam" id="PF02518">
    <property type="entry name" value="HATPase_c"/>
    <property type="match status" value="1"/>
</dbReference>